<dbReference type="Pfam" id="PF06602">
    <property type="entry name" value="Myotub-related"/>
    <property type="match status" value="1"/>
</dbReference>
<feature type="compositionally biased region" description="Low complexity" evidence="7">
    <location>
        <begin position="502"/>
        <end position="523"/>
    </location>
</feature>
<dbReference type="AlphaFoldDB" id="A0A6P6W8N4"/>
<dbReference type="SUPFAM" id="SSF52799">
    <property type="entry name" value="(Phosphotyrosine protein) phosphatases II"/>
    <property type="match status" value="1"/>
</dbReference>
<feature type="active site" description="Phosphocysteine intermediate" evidence="4">
    <location>
        <position position="447"/>
    </location>
</feature>
<dbReference type="CDD" id="cd14507">
    <property type="entry name" value="PTP-MTM-like"/>
    <property type="match status" value="1"/>
</dbReference>
<dbReference type="Proteomes" id="UP001652660">
    <property type="component" value="Chromosome 2e"/>
</dbReference>
<evidence type="ECO:0000259" key="8">
    <source>
        <dbReference type="PROSITE" id="PS51339"/>
    </source>
</evidence>
<protein>
    <recommendedName>
        <fullName evidence="2">phosphatidylinositol-3,5-bisphosphate 3-phosphatase</fullName>
        <ecNumber evidence="2">3.1.3.95</ecNumber>
    </recommendedName>
</protein>
<evidence type="ECO:0000256" key="2">
    <source>
        <dbReference type="ARBA" id="ARBA00012903"/>
    </source>
</evidence>
<dbReference type="EC" id="3.1.3.95" evidence="2"/>
<keyword evidence="3" id="KW-0443">Lipid metabolism</keyword>
<feature type="binding site" evidence="5">
    <location>
        <begin position="361"/>
        <end position="362"/>
    </location>
    <ligand>
        <name>substrate</name>
    </ligand>
</feature>
<dbReference type="PANTHER" id="PTHR10807">
    <property type="entry name" value="MYOTUBULARIN-RELATED"/>
    <property type="match status" value="1"/>
</dbReference>
<feature type="compositionally biased region" description="Polar residues" evidence="7">
    <location>
        <begin position="524"/>
        <end position="537"/>
    </location>
</feature>
<evidence type="ECO:0000256" key="4">
    <source>
        <dbReference type="PIRSR" id="PIRSR630564-1"/>
    </source>
</evidence>
<name>A0A6P6W8N4_COFAR</name>
<evidence type="ECO:0000256" key="5">
    <source>
        <dbReference type="PIRSR" id="PIRSR630564-2"/>
    </source>
</evidence>
<gene>
    <name evidence="10" type="primary">LOC113730721</name>
</gene>
<feature type="binding site" evidence="5">
    <location>
        <begin position="447"/>
        <end position="453"/>
    </location>
    <ligand>
        <name>substrate</name>
    </ligand>
</feature>
<dbReference type="OrthoDB" id="271628at2759"/>
<comment type="similarity">
    <text evidence="1">Belongs to the protein-tyrosine phosphatase family. Non-receptor class myotubularin subfamily.</text>
</comment>
<accession>A0A6P6W8N4</accession>
<dbReference type="Gene3D" id="2.30.29.30">
    <property type="entry name" value="Pleckstrin-homology domain (PH domain)/Phosphotyrosine-binding domain (PTB)"/>
    <property type="match status" value="1"/>
</dbReference>
<dbReference type="InterPro" id="IPR016130">
    <property type="entry name" value="Tyr_Pase_AS"/>
</dbReference>
<sequence length="857" mass="94684">MDLPRTRVGRSTSLRDPSDTRFTDSDKIEGAGSWEALEWTKIEPVSRSVPQGLQGFLLEAERVIVEGYGVVLVNTDEAGTLFVTNFRLLFLSDGSRNIIALGTIPLATIEKFNKIVMKLPAAPRQTDRSPSRRLLQVIGKDMRIIVFGFRPRTKQRRAVYDALLRCTKPLRIWDLYAFASGPSRFTNSDPKVRLLDEYFRLLGLSSYHASTRMIEDGSFTLSNELWRISSLNSSYTMCPTYPFALLIPRSVSDEELLQASTFRGRCRLPVITWCNRDTGAVLARSAQPLVGIMMNMRSNADEKLVAALCTQIFGSREQRRKLYIADARPRKNALANGAMGGGSESSSNYFQSEIVFFGIDNIHAMRESLVRLRDYLDTHGSASSDGMSSFLRHGGWTWGGGNLSSMSASVSTLGDSGWLIHVQSVLAGSAWIAARVALESASVLVHCSDGWDRTTQLVSLASLLLDPYYRTIKGFQALVEKDWLAFGHPFADRAGMPSLSGSGSMPFELSRQSSTGSFSSSPSRQASGSFTSQAPATSHTQNNYSPIFLQWVDCVSQLLRLYPLAFEFSSGFLVDLLDSILSCRFGNFLCNSEKERQQAGISDSCGCLWAYMADMRALNGGYHVHYNPFYEPSKHNGPLLPPAAALAPTVWPQFHLRWACPMESQAGELEAQCRNMSKRFTELQKAKEETDARVKETTATMESLAAELQNEKVISTSAKELASRASRESAAIKRALQSLGCKVHFSGDGDCTVGIESNPTEIPQKSVYFSSKEESAGTGVSNEKSELSVSVTVLADDVSNNPINRFCESLCPLHTREGGCRWPDAACAQFGSQFVGLKANFDAFDRLSIYDRYFQPE</sequence>
<evidence type="ECO:0000256" key="1">
    <source>
        <dbReference type="ARBA" id="ARBA00007471"/>
    </source>
</evidence>
<evidence type="ECO:0000256" key="3">
    <source>
        <dbReference type="ARBA" id="ARBA00023098"/>
    </source>
</evidence>
<dbReference type="InterPro" id="IPR010569">
    <property type="entry name" value="Myotubularin-like_Pase_dom"/>
</dbReference>
<dbReference type="GeneID" id="113730721"/>
<feature type="region of interest" description="Disordered" evidence="7">
    <location>
        <begin position="1"/>
        <end position="22"/>
    </location>
</feature>
<dbReference type="GO" id="GO:0005737">
    <property type="term" value="C:cytoplasm"/>
    <property type="evidence" value="ECO:0007669"/>
    <property type="project" value="TreeGrafter"/>
</dbReference>
<dbReference type="InterPro" id="IPR011993">
    <property type="entry name" value="PH-like_dom_sf"/>
</dbReference>
<evidence type="ECO:0000313" key="10">
    <source>
        <dbReference type="RefSeq" id="XP_027111395.1"/>
    </source>
</evidence>
<dbReference type="GO" id="GO:0004438">
    <property type="term" value="F:phosphatidylinositol-3-phosphate phosphatase activity"/>
    <property type="evidence" value="ECO:0007669"/>
    <property type="project" value="TreeGrafter"/>
</dbReference>
<dbReference type="SMART" id="SM00568">
    <property type="entry name" value="GRAM"/>
    <property type="match status" value="1"/>
</dbReference>
<dbReference type="GO" id="GO:0046856">
    <property type="term" value="P:phosphatidylinositol dephosphorylation"/>
    <property type="evidence" value="ECO:0007669"/>
    <property type="project" value="TreeGrafter"/>
</dbReference>
<dbReference type="RefSeq" id="XP_027111395.1">
    <property type="nucleotide sequence ID" value="XM_027255594.2"/>
</dbReference>
<keyword evidence="6" id="KW-0175">Coiled coil</keyword>
<proteinExistence type="inferred from homology"/>
<reference evidence="9" key="1">
    <citation type="journal article" date="2025" name="Foods">
        <title>Unveiling the Microbial Signatures of Arabica Coffee Cherries: Insights into Ripeness Specific Diversity, Functional Traits, and Implications for Quality and Safety.</title>
        <authorList>
            <consortium name="RefSeq"/>
            <person name="Tenea G.N."/>
            <person name="Cifuentes V."/>
            <person name="Reyes P."/>
            <person name="Cevallos-Vallejos M."/>
        </authorList>
    </citation>
    <scope>NUCLEOTIDE SEQUENCE [LARGE SCALE GENOMIC DNA]</scope>
</reference>
<organism evidence="9 10">
    <name type="scientific">Coffea arabica</name>
    <name type="common">Arabian coffee</name>
    <dbReference type="NCBI Taxonomy" id="13443"/>
    <lineage>
        <taxon>Eukaryota</taxon>
        <taxon>Viridiplantae</taxon>
        <taxon>Streptophyta</taxon>
        <taxon>Embryophyta</taxon>
        <taxon>Tracheophyta</taxon>
        <taxon>Spermatophyta</taxon>
        <taxon>Magnoliopsida</taxon>
        <taxon>eudicotyledons</taxon>
        <taxon>Gunneridae</taxon>
        <taxon>Pentapetalae</taxon>
        <taxon>asterids</taxon>
        <taxon>lamiids</taxon>
        <taxon>Gentianales</taxon>
        <taxon>Rubiaceae</taxon>
        <taxon>Ixoroideae</taxon>
        <taxon>Gardenieae complex</taxon>
        <taxon>Bertiereae - Coffeeae clade</taxon>
        <taxon>Coffeeae</taxon>
        <taxon>Coffea</taxon>
    </lineage>
</organism>
<feature type="region of interest" description="Disordered" evidence="7">
    <location>
        <begin position="502"/>
        <end position="537"/>
    </location>
</feature>
<dbReference type="PROSITE" id="PS51339">
    <property type="entry name" value="PPASE_MYOTUBULARIN"/>
    <property type="match status" value="1"/>
</dbReference>
<feature type="coiled-coil region" evidence="6">
    <location>
        <begin position="666"/>
        <end position="707"/>
    </location>
</feature>
<dbReference type="SUPFAM" id="SSF50729">
    <property type="entry name" value="PH domain-like"/>
    <property type="match status" value="1"/>
</dbReference>
<dbReference type="PROSITE" id="PS00383">
    <property type="entry name" value="TYR_PHOSPHATASE_1"/>
    <property type="match status" value="1"/>
</dbReference>
<evidence type="ECO:0000256" key="7">
    <source>
        <dbReference type="SAM" id="MobiDB-lite"/>
    </source>
</evidence>
<feature type="domain" description="Myotubularin phosphatase" evidence="8">
    <location>
        <begin position="203"/>
        <end position="655"/>
    </location>
</feature>
<dbReference type="InterPro" id="IPR030564">
    <property type="entry name" value="Myotubularin"/>
</dbReference>
<dbReference type="InterPro" id="IPR004182">
    <property type="entry name" value="GRAM"/>
</dbReference>
<dbReference type="PANTHER" id="PTHR10807:SF8">
    <property type="entry name" value="PHOSPHATIDYLINOSITOL-3-PHOSPHATE PHOSPHATASE"/>
    <property type="match status" value="1"/>
</dbReference>
<evidence type="ECO:0000256" key="6">
    <source>
        <dbReference type="SAM" id="Coils"/>
    </source>
</evidence>
<dbReference type="InterPro" id="IPR029021">
    <property type="entry name" value="Prot-tyrosine_phosphatase-like"/>
</dbReference>
<evidence type="ECO:0000313" key="9">
    <source>
        <dbReference type="Proteomes" id="UP001652660"/>
    </source>
</evidence>
<reference evidence="10" key="2">
    <citation type="submission" date="2025-08" db="UniProtKB">
        <authorList>
            <consortium name="RefSeq"/>
        </authorList>
    </citation>
    <scope>IDENTIFICATION</scope>
    <source>
        <tissue evidence="10">Leaves</tissue>
    </source>
</reference>
<keyword evidence="9" id="KW-1185">Reference proteome</keyword>
<dbReference type="GO" id="GO:0052629">
    <property type="term" value="F:phosphatidylinositol-3,5-bisphosphate 3-phosphatase activity"/>
    <property type="evidence" value="ECO:0007669"/>
    <property type="project" value="UniProtKB-EC"/>
</dbReference>